<keyword evidence="4" id="KW-1185">Reference proteome</keyword>
<protein>
    <submittedName>
        <fullName evidence="3">TlpA family protein disulfide reductase</fullName>
    </submittedName>
</protein>
<evidence type="ECO:0000256" key="1">
    <source>
        <dbReference type="SAM" id="SignalP"/>
    </source>
</evidence>
<dbReference type="Proteomes" id="UP001597469">
    <property type="component" value="Unassembled WGS sequence"/>
</dbReference>
<keyword evidence="1" id="KW-0732">Signal</keyword>
<dbReference type="PANTHER" id="PTHR42852:SF13">
    <property type="entry name" value="PROTEIN DIPZ"/>
    <property type="match status" value="1"/>
</dbReference>
<feature type="domain" description="Thioredoxin" evidence="2">
    <location>
        <begin position="253"/>
        <end position="448"/>
    </location>
</feature>
<evidence type="ECO:0000259" key="2">
    <source>
        <dbReference type="PROSITE" id="PS51352"/>
    </source>
</evidence>
<dbReference type="PANTHER" id="PTHR42852">
    <property type="entry name" value="THIOL:DISULFIDE INTERCHANGE PROTEIN DSBE"/>
    <property type="match status" value="1"/>
</dbReference>
<dbReference type="InterPro" id="IPR012336">
    <property type="entry name" value="Thioredoxin-like_fold"/>
</dbReference>
<dbReference type="Pfam" id="PF13905">
    <property type="entry name" value="Thioredoxin_8"/>
    <property type="match status" value="1"/>
</dbReference>
<proteinExistence type="predicted"/>
<dbReference type="RefSeq" id="WP_381525554.1">
    <property type="nucleotide sequence ID" value="NZ_JBHULN010000014.1"/>
</dbReference>
<accession>A0ABW5M8C8</accession>
<dbReference type="InterPro" id="IPR036249">
    <property type="entry name" value="Thioredoxin-like_sf"/>
</dbReference>
<comment type="caution">
    <text evidence="3">The sequence shown here is derived from an EMBL/GenBank/DDBJ whole genome shotgun (WGS) entry which is preliminary data.</text>
</comment>
<organism evidence="3 4">
    <name type="scientific">Spirosoma soli</name>
    <dbReference type="NCBI Taxonomy" id="1770529"/>
    <lineage>
        <taxon>Bacteria</taxon>
        <taxon>Pseudomonadati</taxon>
        <taxon>Bacteroidota</taxon>
        <taxon>Cytophagia</taxon>
        <taxon>Cytophagales</taxon>
        <taxon>Cytophagaceae</taxon>
        <taxon>Spirosoma</taxon>
    </lineage>
</organism>
<dbReference type="InterPro" id="IPR013766">
    <property type="entry name" value="Thioredoxin_domain"/>
</dbReference>
<evidence type="ECO:0000313" key="3">
    <source>
        <dbReference type="EMBL" id="MFD2572959.1"/>
    </source>
</evidence>
<dbReference type="PROSITE" id="PS51352">
    <property type="entry name" value="THIOREDOXIN_2"/>
    <property type="match status" value="1"/>
</dbReference>
<dbReference type="InterPro" id="IPR050553">
    <property type="entry name" value="Thioredoxin_ResA/DsbE_sf"/>
</dbReference>
<name>A0ABW5M8C8_9BACT</name>
<evidence type="ECO:0000313" key="4">
    <source>
        <dbReference type="Proteomes" id="UP001597469"/>
    </source>
</evidence>
<reference evidence="4" key="1">
    <citation type="journal article" date="2019" name="Int. J. Syst. Evol. Microbiol.">
        <title>The Global Catalogue of Microorganisms (GCM) 10K type strain sequencing project: providing services to taxonomists for standard genome sequencing and annotation.</title>
        <authorList>
            <consortium name="The Broad Institute Genomics Platform"/>
            <consortium name="The Broad Institute Genome Sequencing Center for Infectious Disease"/>
            <person name="Wu L."/>
            <person name="Ma J."/>
        </authorList>
    </citation>
    <scope>NUCLEOTIDE SEQUENCE [LARGE SCALE GENOMIC DNA]</scope>
    <source>
        <strain evidence="4">KCTC 42805</strain>
    </source>
</reference>
<dbReference type="SUPFAM" id="SSF52833">
    <property type="entry name" value="Thioredoxin-like"/>
    <property type="match status" value="1"/>
</dbReference>
<dbReference type="CDD" id="cd02966">
    <property type="entry name" value="TlpA_like_family"/>
    <property type="match status" value="1"/>
</dbReference>
<dbReference type="EMBL" id="JBHULN010000014">
    <property type="protein sequence ID" value="MFD2572959.1"/>
    <property type="molecule type" value="Genomic_DNA"/>
</dbReference>
<dbReference type="Gene3D" id="3.40.30.10">
    <property type="entry name" value="Glutaredoxin"/>
    <property type="match status" value="1"/>
</dbReference>
<gene>
    <name evidence="3" type="ORF">ACFSUS_20115</name>
</gene>
<sequence>MKNFILILIACLSFKTALATQNDTLVIKVSPSINSKNLIVRYTFPYSTTEEINDFEGYPRCEKFKIGYTVIDKFQFWYSSYKSGKRDSKKFLSEINAYDIDTNTLSKKSIRSSVPIFSGLTGSKKIVIVDANNNNDFSDDLSYEFDTLTTEKRYKGDTLELAPLIRVKYESFVSNKVTDKYTYIRLKPYDIAYSYPTEIQRQLTVYTVPFVHREGIFNAGGVDFQVSLINSSKTHIDNYTRFYIKIKQAGQEYDYTQEAPLTNGETSVVNGHIFKILSCNKDGSILKLLYEGYSKNMEGGFVANSIPLLTGKTLTGYNLHINKIAKSGSYVLLDFWGSWCGPCIHSIPLLKRLFTQLDTTKVQLIGVDYEYNLEGQRKARELLNSHKIDWPQIAELSTNLSTNSISKSLSVKNYPTFLLINPEGKIVIREIGEDRLLMVIDKLKELGISRDVQK</sequence>
<feature type="chain" id="PRO_5046519582" evidence="1">
    <location>
        <begin position="20"/>
        <end position="454"/>
    </location>
</feature>
<feature type="signal peptide" evidence="1">
    <location>
        <begin position="1"/>
        <end position="19"/>
    </location>
</feature>